<dbReference type="GO" id="GO:0016559">
    <property type="term" value="P:peroxisome fission"/>
    <property type="evidence" value="ECO:0007669"/>
    <property type="project" value="TreeGrafter"/>
</dbReference>
<dbReference type="GO" id="GO:0006897">
    <property type="term" value="P:endocytosis"/>
    <property type="evidence" value="ECO:0007669"/>
    <property type="project" value="TreeGrafter"/>
</dbReference>
<name>A0A8H4RXM5_9HELO</name>
<dbReference type="InterPro" id="IPR045063">
    <property type="entry name" value="Dynamin_N"/>
</dbReference>
<organism evidence="5 6">
    <name type="scientific">Cudoniella acicularis</name>
    <dbReference type="NCBI Taxonomy" id="354080"/>
    <lineage>
        <taxon>Eukaryota</taxon>
        <taxon>Fungi</taxon>
        <taxon>Dikarya</taxon>
        <taxon>Ascomycota</taxon>
        <taxon>Pezizomycotina</taxon>
        <taxon>Leotiomycetes</taxon>
        <taxon>Helotiales</taxon>
        <taxon>Tricladiaceae</taxon>
        <taxon>Cudoniella</taxon>
    </lineage>
</organism>
<keyword evidence="6" id="KW-1185">Reference proteome</keyword>
<gene>
    <name evidence="5" type="ORF">G7Y89_g707</name>
</gene>
<evidence type="ECO:0000259" key="4">
    <source>
        <dbReference type="SMART" id="SM00053"/>
    </source>
</evidence>
<feature type="compositionally biased region" description="Basic and acidic residues" evidence="3">
    <location>
        <begin position="501"/>
        <end position="518"/>
    </location>
</feature>
<dbReference type="GO" id="GO:0005525">
    <property type="term" value="F:GTP binding"/>
    <property type="evidence" value="ECO:0007669"/>
    <property type="project" value="InterPro"/>
</dbReference>
<evidence type="ECO:0000256" key="1">
    <source>
        <dbReference type="ARBA" id="ARBA00022741"/>
    </source>
</evidence>
<evidence type="ECO:0000256" key="3">
    <source>
        <dbReference type="SAM" id="MobiDB-lite"/>
    </source>
</evidence>
<dbReference type="PANTHER" id="PTHR11566:SF21">
    <property type="entry name" value="DYNAMIN RELATED PROTEIN 1, ISOFORM A"/>
    <property type="match status" value="1"/>
</dbReference>
<dbReference type="Proteomes" id="UP000566819">
    <property type="component" value="Unassembled WGS sequence"/>
</dbReference>
<feature type="region of interest" description="Disordered" evidence="3">
    <location>
        <begin position="501"/>
        <end position="523"/>
    </location>
</feature>
<protein>
    <recommendedName>
        <fullName evidence="4">Dynamin GTPase domain-containing protein</fullName>
    </recommendedName>
</protein>
<evidence type="ECO:0000313" key="6">
    <source>
        <dbReference type="Proteomes" id="UP000566819"/>
    </source>
</evidence>
<keyword evidence="1" id="KW-0547">Nucleotide-binding</keyword>
<dbReference type="Pfam" id="PF00350">
    <property type="entry name" value="Dynamin_N"/>
    <property type="match status" value="1"/>
</dbReference>
<dbReference type="GO" id="GO:0048312">
    <property type="term" value="P:intracellular distribution of mitochondria"/>
    <property type="evidence" value="ECO:0007669"/>
    <property type="project" value="TreeGrafter"/>
</dbReference>
<dbReference type="GO" id="GO:0016020">
    <property type="term" value="C:membrane"/>
    <property type="evidence" value="ECO:0007669"/>
    <property type="project" value="TreeGrafter"/>
</dbReference>
<dbReference type="OrthoDB" id="415706at2759"/>
<dbReference type="GO" id="GO:0003924">
    <property type="term" value="F:GTPase activity"/>
    <property type="evidence" value="ECO:0007669"/>
    <property type="project" value="InterPro"/>
</dbReference>
<keyword evidence="2" id="KW-0342">GTP-binding</keyword>
<dbReference type="GO" id="GO:0005739">
    <property type="term" value="C:mitochondrion"/>
    <property type="evidence" value="ECO:0007669"/>
    <property type="project" value="TreeGrafter"/>
</dbReference>
<dbReference type="InterPro" id="IPR027417">
    <property type="entry name" value="P-loop_NTPase"/>
</dbReference>
<dbReference type="PANTHER" id="PTHR11566">
    <property type="entry name" value="DYNAMIN"/>
    <property type="match status" value="1"/>
</dbReference>
<feature type="domain" description="Dynamin GTPase" evidence="4">
    <location>
        <begin position="70"/>
        <end position="327"/>
    </location>
</feature>
<sequence>MIQLTHQRAQDSGLSSVAAKRIQNVDKSNSELPSFQETEWWSILFPVGFEAEIFISKDEAELGKMMGDDGEKLLALVDNIRKIDSLRNEELHIPQIVVIGDTSTGKSSVLQVLTRLPFPFAGDLCTRFVTETTIRQCGPSKRPGYKIEVNMEGPSTSQVAPFPPKSLESEEWVEVYQNLREDINDAFDKMSPTNLLSPGSSKELLKHRLQITVRKRNQAHFSIVDIPGLISSGATVDIQLSVELARQYIKNEEAIVLNRKLTISHDSAITPASNVLINQKWLNLVTIEEADHEIIFNLLRNRVGSEYHLKLGWFAVRNRNSKEVIDRESFEERDMKEDVFFEHGKWKEATLNFPSWDSVDPKVLGIQRLKHSLQDHLYKRVKENFPRLRSKMRSLEIEYNTKIQSMGDPREKPRDQQVYLSGIQTMYETEVERSLNGDYRFVDNPNYLSRLRYHVKMFNGEFESSIQQDAIKYHWQLNDQDDVADGVGIFNWINNTWDVHRGSEPRHDAPRSPKKEPVKQQTESWETKTKLYIQRVEDAIKACNDDLFMFACKDDALRLKIRDKLEARERRAFEDARTELQNTLRDCDYIDSWNPQLEIFIGQCQHPRIERQVKLQLAQQEKGLAAETNPPEALMDQVSAGEKFYIANKRVLKYMTGYWHTGKWRIRDL</sequence>
<dbReference type="Gene3D" id="3.40.50.300">
    <property type="entry name" value="P-loop containing nucleotide triphosphate hydrolases"/>
    <property type="match status" value="1"/>
</dbReference>
<evidence type="ECO:0000313" key="5">
    <source>
        <dbReference type="EMBL" id="KAF4637351.1"/>
    </source>
</evidence>
<dbReference type="GO" id="GO:0000266">
    <property type="term" value="P:mitochondrial fission"/>
    <property type="evidence" value="ECO:0007669"/>
    <property type="project" value="TreeGrafter"/>
</dbReference>
<dbReference type="InterPro" id="IPR001401">
    <property type="entry name" value="Dynamin_GTPase"/>
</dbReference>
<dbReference type="InterPro" id="IPR000375">
    <property type="entry name" value="Dynamin_stalk"/>
</dbReference>
<dbReference type="AlphaFoldDB" id="A0A8H4RXM5"/>
<accession>A0A8H4RXM5</accession>
<dbReference type="PRINTS" id="PR00195">
    <property type="entry name" value="DYNAMIN"/>
</dbReference>
<comment type="caution">
    <text evidence="5">The sequence shown here is derived from an EMBL/GenBank/DDBJ whole genome shotgun (WGS) entry which is preliminary data.</text>
</comment>
<dbReference type="InterPro" id="IPR022812">
    <property type="entry name" value="Dynamin"/>
</dbReference>
<dbReference type="GO" id="GO:0005874">
    <property type="term" value="C:microtubule"/>
    <property type="evidence" value="ECO:0007669"/>
    <property type="project" value="TreeGrafter"/>
</dbReference>
<dbReference type="EMBL" id="JAAMPI010000025">
    <property type="protein sequence ID" value="KAF4637351.1"/>
    <property type="molecule type" value="Genomic_DNA"/>
</dbReference>
<proteinExistence type="predicted"/>
<dbReference type="GO" id="GO:0008017">
    <property type="term" value="F:microtubule binding"/>
    <property type="evidence" value="ECO:0007669"/>
    <property type="project" value="TreeGrafter"/>
</dbReference>
<dbReference type="SUPFAM" id="SSF52540">
    <property type="entry name" value="P-loop containing nucleoside triphosphate hydrolases"/>
    <property type="match status" value="1"/>
</dbReference>
<dbReference type="SMART" id="SM00053">
    <property type="entry name" value="DYNc"/>
    <property type="match status" value="1"/>
</dbReference>
<evidence type="ECO:0000256" key="2">
    <source>
        <dbReference type="ARBA" id="ARBA00023134"/>
    </source>
</evidence>
<reference evidence="5 6" key="1">
    <citation type="submission" date="2020-03" db="EMBL/GenBank/DDBJ databases">
        <title>Draft Genome Sequence of Cudoniella acicularis.</title>
        <authorList>
            <person name="Buettner E."/>
            <person name="Kellner H."/>
        </authorList>
    </citation>
    <scope>NUCLEOTIDE SEQUENCE [LARGE SCALE GENOMIC DNA]</scope>
    <source>
        <strain evidence="5 6">DSM 108380</strain>
    </source>
</reference>
<dbReference type="Pfam" id="PF01031">
    <property type="entry name" value="Dynamin_M"/>
    <property type="match status" value="1"/>
</dbReference>